<reference evidence="2 3" key="1">
    <citation type="submission" date="2023-09" db="EMBL/GenBank/DDBJ databases">
        <authorList>
            <person name="Rey-Velasco X."/>
        </authorList>
    </citation>
    <scope>NUCLEOTIDE SEQUENCE [LARGE SCALE GENOMIC DNA]</scope>
    <source>
        <strain evidence="2 3">P385</strain>
    </source>
</reference>
<feature type="region of interest" description="Disordered" evidence="1">
    <location>
        <begin position="177"/>
        <end position="216"/>
    </location>
</feature>
<keyword evidence="3" id="KW-1185">Reference proteome</keyword>
<sequence>MQHNSFADRFRRTDTVRNRYVTEGGWYIVLPESVQRGLEIVKRYQKAPAAERLAFISNPKRALRDALEDELEEDVLEHLFEETPRYLSQRIECLGEWQPKSFSYSLPGITPWFPDDARGGFLLDLGHAVIPVAYKDACDLQARMQDALNAGDTSLPYGDREIPVTTETVDRINHAVRSIDAKDTMGEASGTDDNTSALRSSGTDPEETESAKQQRELVPILADNLEEIGFSHRPHPPRGEPGGLPASLKTTSLYSHQRDGLLWLQQHWAYGSN</sequence>
<proteinExistence type="predicted"/>
<feature type="non-terminal residue" evidence="2">
    <location>
        <position position="273"/>
    </location>
</feature>
<accession>A0ABU3BCV4</accession>
<protein>
    <submittedName>
        <fullName evidence="2">Uncharacterized protein</fullName>
    </submittedName>
</protein>
<feature type="compositionally biased region" description="Polar residues" evidence="1">
    <location>
        <begin position="191"/>
        <end position="203"/>
    </location>
</feature>
<dbReference type="EMBL" id="JAVRHY010000037">
    <property type="protein sequence ID" value="MDT0619968.1"/>
    <property type="molecule type" value="Genomic_DNA"/>
</dbReference>
<comment type="caution">
    <text evidence="2">The sequence shown here is derived from an EMBL/GenBank/DDBJ whole genome shotgun (WGS) entry which is preliminary data.</text>
</comment>
<evidence type="ECO:0000313" key="2">
    <source>
        <dbReference type="EMBL" id="MDT0619968.1"/>
    </source>
</evidence>
<evidence type="ECO:0000256" key="1">
    <source>
        <dbReference type="SAM" id="MobiDB-lite"/>
    </source>
</evidence>
<gene>
    <name evidence="2" type="ORF">RM531_15980</name>
</gene>
<dbReference type="Proteomes" id="UP001259982">
    <property type="component" value="Unassembled WGS sequence"/>
</dbReference>
<name>A0ABU3BCV4_9GAMM</name>
<evidence type="ECO:0000313" key="3">
    <source>
        <dbReference type="Proteomes" id="UP001259982"/>
    </source>
</evidence>
<organism evidence="2 3">
    <name type="scientific">Spectribacter acetivorans</name>
    <dbReference type="NCBI Taxonomy" id="3075603"/>
    <lineage>
        <taxon>Bacteria</taxon>
        <taxon>Pseudomonadati</taxon>
        <taxon>Pseudomonadota</taxon>
        <taxon>Gammaproteobacteria</taxon>
        <taxon>Salinisphaerales</taxon>
        <taxon>Salinisphaeraceae</taxon>
        <taxon>Spectribacter</taxon>
    </lineage>
</organism>